<reference evidence="1 2" key="1">
    <citation type="submission" date="2017-06" db="EMBL/GenBank/DDBJ databases">
        <authorList>
            <person name="Kim H.J."/>
            <person name="Triplett B.A."/>
        </authorList>
    </citation>
    <scope>NUCLEOTIDE SEQUENCE [LARGE SCALE GENOMIC DNA]</scope>
    <source>
        <strain evidence="1 2">DSM 14713</strain>
    </source>
</reference>
<evidence type="ECO:0000313" key="1">
    <source>
        <dbReference type="EMBL" id="ATB30934.1"/>
    </source>
</evidence>
<dbReference type="KEGG" id="mbd:MEBOL_004396"/>
<evidence type="ECO:0008006" key="3">
    <source>
        <dbReference type="Google" id="ProtNLM"/>
    </source>
</evidence>
<accession>A0A250IGH1</accession>
<gene>
    <name evidence="1" type="ORF">MEBOL_004396</name>
</gene>
<dbReference type="EMBL" id="CP022163">
    <property type="protein sequence ID" value="ATB30934.1"/>
    <property type="molecule type" value="Genomic_DNA"/>
</dbReference>
<evidence type="ECO:0000313" key="2">
    <source>
        <dbReference type="Proteomes" id="UP000217289"/>
    </source>
</evidence>
<dbReference type="AlphaFoldDB" id="A0A250IGH1"/>
<sequence length="311" mass="35769">MKAHLPGLRVRTADGRPVARDGIVICFFLHRSHGEIAPEIWRALQTYLRAIPPQVLRWYPDPNGDWQPLDDKGWEHIREKMLERRGRPACGVDLEEHCDDTGGYNFEYEGLRLDAPLFRDKDATCAVAFTLPTEYLVEHGPSHVRALTLELARELPFSFGYASFALVAPRGQWFANYRAARELRDRYSGLDVYRLGETSRHIGTRARGAYWLTFIGPPLLGQVGGLEVLRRLPSSDVSLEALPPLEGERVLVTLDEWPEAIDMEQHERPSPQLLSLAQLLEPFLHEERSNWFTFLGNDTEDMHRWTRRFCP</sequence>
<keyword evidence="2" id="KW-1185">Reference proteome</keyword>
<dbReference type="InterPro" id="IPR021815">
    <property type="entry name" value="TsiV"/>
</dbReference>
<proteinExistence type="predicted"/>
<dbReference type="Pfam" id="PF11876">
    <property type="entry name" value="TsiV"/>
    <property type="match status" value="1"/>
</dbReference>
<name>A0A250IGH1_9BACT</name>
<protein>
    <recommendedName>
        <fullName evidence="3">DUF3396 domain-containing protein</fullName>
    </recommendedName>
</protein>
<dbReference type="OrthoDB" id="9179973at2"/>
<organism evidence="1 2">
    <name type="scientific">Melittangium boletus DSM 14713</name>
    <dbReference type="NCBI Taxonomy" id="1294270"/>
    <lineage>
        <taxon>Bacteria</taxon>
        <taxon>Pseudomonadati</taxon>
        <taxon>Myxococcota</taxon>
        <taxon>Myxococcia</taxon>
        <taxon>Myxococcales</taxon>
        <taxon>Cystobacterineae</taxon>
        <taxon>Archangiaceae</taxon>
        <taxon>Melittangium</taxon>
    </lineage>
</organism>
<dbReference type="Proteomes" id="UP000217289">
    <property type="component" value="Chromosome"/>
</dbReference>